<accession>A0A840Q083</accession>
<keyword evidence="2" id="KW-0805">Transcription regulation</keyword>
<evidence type="ECO:0000313" key="7">
    <source>
        <dbReference type="Proteomes" id="UP000584374"/>
    </source>
</evidence>
<dbReference type="InterPro" id="IPR000847">
    <property type="entry name" value="LysR_HTH_N"/>
</dbReference>
<comment type="caution">
    <text evidence="6">The sequence shown here is derived from an EMBL/GenBank/DDBJ whole genome shotgun (WGS) entry which is preliminary data.</text>
</comment>
<dbReference type="Proteomes" id="UP000584374">
    <property type="component" value="Unassembled WGS sequence"/>
</dbReference>
<evidence type="ECO:0000259" key="5">
    <source>
        <dbReference type="PROSITE" id="PS50931"/>
    </source>
</evidence>
<dbReference type="InterPro" id="IPR036390">
    <property type="entry name" value="WH_DNA-bd_sf"/>
</dbReference>
<evidence type="ECO:0000313" key="6">
    <source>
        <dbReference type="EMBL" id="MBB5153407.1"/>
    </source>
</evidence>
<dbReference type="InterPro" id="IPR005119">
    <property type="entry name" value="LysR_subst-bd"/>
</dbReference>
<keyword evidence="3 6" id="KW-0238">DNA-binding</keyword>
<dbReference type="EMBL" id="JACHIW010000001">
    <property type="protein sequence ID" value="MBB5153407.1"/>
    <property type="molecule type" value="Genomic_DNA"/>
</dbReference>
<dbReference type="GO" id="GO:0003700">
    <property type="term" value="F:DNA-binding transcription factor activity"/>
    <property type="evidence" value="ECO:0007669"/>
    <property type="project" value="InterPro"/>
</dbReference>
<dbReference type="SUPFAM" id="SSF46785">
    <property type="entry name" value="Winged helix' DNA-binding domain"/>
    <property type="match status" value="1"/>
</dbReference>
<dbReference type="Gene3D" id="1.10.10.10">
    <property type="entry name" value="Winged helix-like DNA-binding domain superfamily/Winged helix DNA-binding domain"/>
    <property type="match status" value="1"/>
</dbReference>
<proteinExistence type="inferred from homology"/>
<dbReference type="Gene3D" id="3.40.190.290">
    <property type="match status" value="1"/>
</dbReference>
<dbReference type="AlphaFoldDB" id="A0A840Q083"/>
<evidence type="ECO:0000256" key="4">
    <source>
        <dbReference type="ARBA" id="ARBA00023163"/>
    </source>
</evidence>
<evidence type="ECO:0000256" key="3">
    <source>
        <dbReference type="ARBA" id="ARBA00023125"/>
    </source>
</evidence>
<organism evidence="6 7">
    <name type="scientific">Saccharopolyspora phatthalungensis</name>
    <dbReference type="NCBI Taxonomy" id="664693"/>
    <lineage>
        <taxon>Bacteria</taxon>
        <taxon>Bacillati</taxon>
        <taxon>Actinomycetota</taxon>
        <taxon>Actinomycetes</taxon>
        <taxon>Pseudonocardiales</taxon>
        <taxon>Pseudonocardiaceae</taxon>
        <taxon>Saccharopolyspora</taxon>
    </lineage>
</organism>
<dbReference type="GO" id="GO:0032993">
    <property type="term" value="C:protein-DNA complex"/>
    <property type="evidence" value="ECO:0007669"/>
    <property type="project" value="TreeGrafter"/>
</dbReference>
<dbReference type="PROSITE" id="PS50931">
    <property type="entry name" value="HTH_LYSR"/>
    <property type="match status" value="1"/>
</dbReference>
<dbReference type="InterPro" id="IPR036388">
    <property type="entry name" value="WH-like_DNA-bd_sf"/>
</dbReference>
<gene>
    <name evidence="6" type="ORF">BJ970_000941</name>
</gene>
<evidence type="ECO:0000256" key="2">
    <source>
        <dbReference type="ARBA" id="ARBA00023015"/>
    </source>
</evidence>
<dbReference type="GO" id="GO:0003677">
    <property type="term" value="F:DNA binding"/>
    <property type="evidence" value="ECO:0007669"/>
    <property type="project" value="UniProtKB-KW"/>
</dbReference>
<reference evidence="6 7" key="1">
    <citation type="submission" date="2020-08" db="EMBL/GenBank/DDBJ databases">
        <title>Sequencing the genomes of 1000 actinobacteria strains.</title>
        <authorList>
            <person name="Klenk H.-P."/>
        </authorList>
    </citation>
    <scope>NUCLEOTIDE SEQUENCE [LARGE SCALE GENOMIC DNA]</scope>
    <source>
        <strain evidence="6 7">DSM 45584</strain>
    </source>
</reference>
<sequence length="317" mass="34080">MVNQSAVPDDASQLAAHLAPALAMLRAVAAEGHLTRAAETLGVPQPTVSRALAKLGDRLGAPVIVRQGRGIHLTRAGTILAAAAEDAMRGLEAGCRAVLEEIDPDRGQVTFGFQHTMGSTLVPPLLRGFRDEHPHVRFGLVQGPRDAMLARTWAGEIDLCLVSPLPDRDARWGTAPIREEPLVAVLYVRHRLARRRKLRLAELAGDDFVATRQGYGLRQIFTGLAECAGFEPQLTFESEEADTVRGLVTAGLGVALLPPADNGPTPGTVEVPLDPPAHRTIGLAWPAARTLPPAVRAFRDFTRTHGDFNGDRRADFP</sequence>
<dbReference type="SUPFAM" id="SSF53850">
    <property type="entry name" value="Periplasmic binding protein-like II"/>
    <property type="match status" value="1"/>
</dbReference>
<dbReference type="PANTHER" id="PTHR30346">
    <property type="entry name" value="TRANSCRIPTIONAL DUAL REGULATOR HCAR-RELATED"/>
    <property type="match status" value="1"/>
</dbReference>
<dbReference type="PRINTS" id="PR00039">
    <property type="entry name" value="HTHLYSR"/>
</dbReference>
<protein>
    <submittedName>
        <fullName evidence="6">DNA-binding transcriptional LysR family regulator</fullName>
    </submittedName>
</protein>
<dbReference type="Pfam" id="PF00126">
    <property type="entry name" value="HTH_1"/>
    <property type="match status" value="1"/>
</dbReference>
<name>A0A840Q083_9PSEU</name>
<feature type="domain" description="HTH lysR-type" evidence="5">
    <location>
        <begin position="22"/>
        <end position="74"/>
    </location>
</feature>
<comment type="similarity">
    <text evidence="1">Belongs to the LysR transcriptional regulatory family.</text>
</comment>
<dbReference type="RefSeq" id="WP_184724150.1">
    <property type="nucleotide sequence ID" value="NZ_JACHIW010000001.1"/>
</dbReference>
<evidence type="ECO:0000256" key="1">
    <source>
        <dbReference type="ARBA" id="ARBA00009437"/>
    </source>
</evidence>
<dbReference type="PANTHER" id="PTHR30346:SF28">
    <property type="entry name" value="HTH-TYPE TRANSCRIPTIONAL REGULATOR CYNR"/>
    <property type="match status" value="1"/>
</dbReference>
<dbReference type="Pfam" id="PF03466">
    <property type="entry name" value="LysR_substrate"/>
    <property type="match status" value="1"/>
</dbReference>
<keyword evidence="4" id="KW-0804">Transcription</keyword>
<keyword evidence="7" id="KW-1185">Reference proteome</keyword>